<dbReference type="EMBL" id="CAKLPY010000007">
    <property type="protein sequence ID" value="CAH0997851.1"/>
    <property type="molecule type" value="Genomic_DNA"/>
</dbReference>
<protein>
    <recommendedName>
        <fullName evidence="4">Transporter</fullName>
    </recommendedName>
</protein>
<accession>A0ABM9AVR9</accession>
<evidence type="ECO:0008006" key="4">
    <source>
        <dbReference type="Google" id="ProtNLM"/>
    </source>
</evidence>
<evidence type="ECO:0000313" key="2">
    <source>
        <dbReference type="EMBL" id="CAH0997851.1"/>
    </source>
</evidence>
<feature type="chain" id="PRO_5045947760" description="Transporter" evidence="1">
    <location>
        <begin position="32"/>
        <end position="313"/>
    </location>
</feature>
<name>A0ABM9AVR9_9BACT</name>
<organism evidence="2 3">
    <name type="scientific">Emticicia aquatica</name>
    <dbReference type="NCBI Taxonomy" id="1681835"/>
    <lineage>
        <taxon>Bacteria</taxon>
        <taxon>Pseudomonadati</taxon>
        <taxon>Bacteroidota</taxon>
        <taxon>Cytophagia</taxon>
        <taxon>Cytophagales</taxon>
        <taxon>Leadbetterellaceae</taxon>
        <taxon>Emticicia</taxon>
    </lineage>
</organism>
<proteinExistence type="predicted"/>
<keyword evidence="3" id="KW-1185">Reference proteome</keyword>
<evidence type="ECO:0000256" key="1">
    <source>
        <dbReference type="SAM" id="SignalP"/>
    </source>
</evidence>
<reference evidence="2" key="1">
    <citation type="submission" date="2021-12" db="EMBL/GenBank/DDBJ databases">
        <authorList>
            <person name="Rodrigo-Torres L."/>
            <person name="Arahal R. D."/>
            <person name="Lucena T."/>
        </authorList>
    </citation>
    <scope>NUCLEOTIDE SEQUENCE</scope>
    <source>
        <strain evidence="2">CECT 8858</strain>
    </source>
</reference>
<evidence type="ECO:0000313" key="3">
    <source>
        <dbReference type="Proteomes" id="UP000837932"/>
    </source>
</evidence>
<comment type="caution">
    <text evidence="2">The sequence shown here is derived from an EMBL/GenBank/DDBJ whole genome shotgun (WGS) entry which is preliminary data.</text>
</comment>
<gene>
    <name evidence="2" type="ORF">EMA8858_03985</name>
</gene>
<feature type="signal peptide" evidence="1">
    <location>
        <begin position="1"/>
        <end position="31"/>
    </location>
</feature>
<dbReference type="Proteomes" id="UP000837932">
    <property type="component" value="Unassembled WGS sequence"/>
</dbReference>
<sequence length="313" mass="34691">MYGLKFYQRKMNSIIKYTFVGLLCATSSVFAQMPHDVIYMPKNTGCLAVSYNNSSWKQYWENTLKRENFNIGTLTTESVIPMLAVGITNKLNVIVGLPYVQTKASAGNLMGQKGIQDFSGWLKYKLVENDKGISLHGVIGGSVPVGNYVPDFLPMSIGLQTKTATGRLIGNYKHASGAYVTAHASYIFRSNIKVDRDAYQADNRVYNTNEVRVPNATDVALRAGYDKKGIQAEAFVEKFSCVGGDNIRRNDMPFPTNNMTATSVGLYAKYQPKNIGFNLRASKVINGLNVGQTVSFSIGILYQFNYLKQVTKK</sequence>
<keyword evidence="1" id="KW-0732">Signal</keyword>